<evidence type="ECO:0000256" key="1">
    <source>
        <dbReference type="SAM" id="Phobius"/>
    </source>
</evidence>
<organism evidence="2">
    <name type="scientific">marine metagenome</name>
    <dbReference type="NCBI Taxonomy" id="408172"/>
    <lineage>
        <taxon>unclassified sequences</taxon>
        <taxon>metagenomes</taxon>
        <taxon>ecological metagenomes</taxon>
    </lineage>
</organism>
<proteinExistence type="predicted"/>
<keyword evidence="1" id="KW-0812">Transmembrane</keyword>
<accession>A0A382W4N2</accession>
<feature type="non-terminal residue" evidence="2">
    <location>
        <position position="221"/>
    </location>
</feature>
<gene>
    <name evidence="2" type="ORF">METZ01_LOCUS406089</name>
</gene>
<name>A0A382W4N2_9ZZZZ</name>
<evidence type="ECO:0000313" key="2">
    <source>
        <dbReference type="EMBL" id="SVD53235.1"/>
    </source>
</evidence>
<protein>
    <submittedName>
        <fullName evidence="2">Uncharacterized protein</fullName>
    </submittedName>
</protein>
<sequence length="221" mass="24926">MQDKILFKIVAIGLLLGGIGITAEIIADSKTLKKPLSQKQKRDLYDKINTPKNKHLFTPKLESFTNANTASINKLPITHKEMRENMNLFSRDYRHLENIRKNINSDKPISEFIKQTENPNSNPSTTLMLEFNKKANYSAYKKMELIKQKQLELGMNAKRDALKANPVATGNEISRDCVNDDSSSDAYGDTCSSWYDSYESEGSYGCSGGYDDDDFNAAEQC</sequence>
<dbReference type="EMBL" id="UINC01156677">
    <property type="protein sequence ID" value="SVD53235.1"/>
    <property type="molecule type" value="Genomic_DNA"/>
</dbReference>
<keyword evidence="1" id="KW-0472">Membrane</keyword>
<keyword evidence="1" id="KW-1133">Transmembrane helix</keyword>
<reference evidence="2" key="1">
    <citation type="submission" date="2018-05" db="EMBL/GenBank/DDBJ databases">
        <authorList>
            <person name="Lanie J.A."/>
            <person name="Ng W.-L."/>
            <person name="Kazmierczak K.M."/>
            <person name="Andrzejewski T.M."/>
            <person name="Davidsen T.M."/>
            <person name="Wayne K.J."/>
            <person name="Tettelin H."/>
            <person name="Glass J.I."/>
            <person name="Rusch D."/>
            <person name="Podicherti R."/>
            <person name="Tsui H.-C.T."/>
            <person name="Winkler M.E."/>
        </authorList>
    </citation>
    <scope>NUCLEOTIDE SEQUENCE</scope>
</reference>
<dbReference type="AlphaFoldDB" id="A0A382W4N2"/>
<feature type="transmembrane region" description="Helical" evidence="1">
    <location>
        <begin position="6"/>
        <end position="27"/>
    </location>
</feature>